<name>A0A0F9GTP6_9ZZZZ</name>
<protein>
    <submittedName>
        <fullName evidence="1">Uncharacterized protein</fullName>
    </submittedName>
</protein>
<evidence type="ECO:0000313" key="1">
    <source>
        <dbReference type="EMBL" id="KKL94021.1"/>
    </source>
</evidence>
<organism evidence="1">
    <name type="scientific">marine sediment metagenome</name>
    <dbReference type="NCBI Taxonomy" id="412755"/>
    <lineage>
        <taxon>unclassified sequences</taxon>
        <taxon>metagenomes</taxon>
        <taxon>ecological metagenomes</taxon>
    </lineage>
</organism>
<gene>
    <name evidence="1" type="ORF">LCGC14_1868850</name>
</gene>
<reference evidence="1" key="1">
    <citation type="journal article" date="2015" name="Nature">
        <title>Complex archaea that bridge the gap between prokaryotes and eukaryotes.</title>
        <authorList>
            <person name="Spang A."/>
            <person name="Saw J.H."/>
            <person name="Jorgensen S.L."/>
            <person name="Zaremba-Niedzwiedzka K."/>
            <person name="Martijn J."/>
            <person name="Lind A.E."/>
            <person name="van Eijk R."/>
            <person name="Schleper C."/>
            <person name="Guy L."/>
            <person name="Ettema T.J."/>
        </authorList>
    </citation>
    <scope>NUCLEOTIDE SEQUENCE</scope>
</reference>
<accession>A0A0F9GTP6</accession>
<comment type="caution">
    <text evidence="1">The sequence shown here is derived from an EMBL/GenBank/DDBJ whole genome shotgun (WGS) entry which is preliminary data.</text>
</comment>
<dbReference type="EMBL" id="LAZR01019036">
    <property type="protein sequence ID" value="KKL94021.1"/>
    <property type="molecule type" value="Genomic_DNA"/>
</dbReference>
<proteinExistence type="predicted"/>
<dbReference type="AlphaFoldDB" id="A0A0F9GTP6"/>
<sequence length="56" mass="6575">MTGTKVIFRLSRRFFHNSPKYQRCPDCGRSVKRTFRTDTAAQYKCRCGMLNTVVLK</sequence>